<dbReference type="Proteomes" id="UP001303046">
    <property type="component" value="Unassembled WGS sequence"/>
</dbReference>
<evidence type="ECO:0000313" key="1">
    <source>
        <dbReference type="EMBL" id="KAK6729258.1"/>
    </source>
</evidence>
<name>A0ABR1BW20_NECAM</name>
<comment type="caution">
    <text evidence="1">The sequence shown here is derived from an EMBL/GenBank/DDBJ whole genome shotgun (WGS) entry which is preliminary data.</text>
</comment>
<accession>A0ABR1BW20</accession>
<protein>
    <submittedName>
        <fullName evidence="1">Uncharacterized protein</fullName>
    </submittedName>
</protein>
<proteinExistence type="predicted"/>
<evidence type="ECO:0000313" key="2">
    <source>
        <dbReference type="Proteomes" id="UP001303046"/>
    </source>
</evidence>
<dbReference type="EMBL" id="JAVFWL010000001">
    <property type="protein sequence ID" value="KAK6729258.1"/>
    <property type="molecule type" value="Genomic_DNA"/>
</dbReference>
<organism evidence="1 2">
    <name type="scientific">Necator americanus</name>
    <name type="common">Human hookworm</name>
    <dbReference type="NCBI Taxonomy" id="51031"/>
    <lineage>
        <taxon>Eukaryota</taxon>
        <taxon>Metazoa</taxon>
        <taxon>Ecdysozoa</taxon>
        <taxon>Nematoda</taxon>
        <taxon>Chromadorea</taxon>
        <taxon>Rhabditida</taxon>
        <taxon>Rhabditina</taxon>
        <taxon>Rhabditomorpha</taxon>
        <taxon>Strongyloidea</taxon>
        <taxon>Ancylostomatidae</taxon>
        <taxon>Bunostominae</taxon>
        <taxon>Necator</taxon>
    </lineage>
</organism>
<keyword evidence="2" id="KW-1185">Reference proteome</keyword>
<gene>
    <name evidence="1" type="primary">Necator_chrI.g2484</name>
    <name evidence="1" type="ORF">RB195_006356</name>
</gene>
<reference evidence="1 2" key="1">
    <citation type="submission" date="2023-08" db="EMBL/GenBank/DDBJ databases">
        <title>A Necator americanus chromosomal reference genome.</title>
        <authorList>
            <person name="Ilik V."/>
            <person name="Petrzelkova K.J."/>
            <person name="Pardy F."/>
            <person name="Fuh T."/>
            <person name="Niatou-Singa F.S."/>
            <person name="Gouil Q."/>
            <person name="Baker L."/>
            <person name="Ritchie M.E."/>
            <person name="Jex A.R."/>
            <person name="Gazzola D."/>
            <person name="Li H."/>
            <person name="Toshio Fujiwara R."/>
            <person name="Zhan B."/>
            <person name="Aroian R.V."/>
            <person name="Pafco B."/>
            <person name="Schwarz E.M."/>
        </authorList>
    </citation>
    <scope>NUCLEOTIDE SEQUENCE [LARGE SCALE GENOMIC DNA]</scope>
    <source>
        <strain evidence="1 2">Aroian</strain>
        <tissue evidence="1">Whole animal</tissue>
    </source>
</reference>
<sequence>MLLRGKRRTVNRYRSNVESYQVYLLQDDRCKTTVADNSYGTTGRCRQRGCIASSWASNPAAGAHTVLVDDSEGSTRSS</sequence>